<proteinExistence type="predicted"/>
<dbReference type="Gene3D" id="2.60.40.2030">
    <property type="match status" value="1"/>
</dbReference>
<evidence type="ECO:0000256" key="3">
    <source>
        <dbReference type="ARBA" id="ARBA00022837"/>
    </source>
</evidence>
<evidence type="ECO:0000313" key="6">
    <source>
        <dbReference type="EMBL" id="CAI8022400.1"/>
    </source>
</evidence>
<evidence type="ECO:0000256" key="4">
    <source>
        <dbReference type="ARBA" id="ARBA00023065"/>
    </source>
</evidence>
<dbReference type="InterPro" id="IPR038081">
    <property type="entry name" value="CalX-like_sf"/>
</dbReference>
<evidence type="ECO:0000256" key="2">
    <source>
        <dbReference type="ARBA" id="ARBA00022737"/>
    </source>
</evidence>
<gene>
    <name evidence="6" type="ORF">GBAR_LOCUS13163</name>
</gene>
<comment type="caution">
    <text evidence="6">The sequence shown here is derived from an EMBL/GenBank/DDBJ whole genome shotgun (WGS) entry which is preliminary data.</text>
</comment>
<evidence type="ECO:0000256" key="1">
    <source>
        <dbReference type="ARBA" id="ARBA00022729"/>
    </source>
</evidence>
<organism evidence="6 7">
    <name type="scientific">Geodia barretti</name>
    <name type="common">Barrett's horny sponge</name>
    <dbReference type="NCBI Taxonomy" id="519541"/>
    <lineage>
        <taxon>Eukaryota</taxon>
        <taxon>Metazoa</taxon>
        <taxon>Porifera</taxon>
        <taxon>Demospongiae</taxon>
        <taxon>Heteroscleromorpha</taxon>
        <taxon>Tetractinellida</taxon>
        <taxon>Astrophorina</taxon>
        <taxon>Geodiidae</taxon>
        <taxon>Geodia</taxon>
    </lineage>
</organism>
<keyword evidence="3" id="KW-0106">Calcium</keyword>
<dbReference type="InterPro" id="IPR003644">
    <property type="entry name" value="Calx_beta"/>
</dbReference>
<evidence type="ECO:0000259" key="5">
    <source>
        <dbReference type="SMART" id="SM00237"/>
    </source>
</evidence>
<dbReference type="SUPFAM" id="SSF141072">
    <property type="entry name" value="CalX-like"/>
    <property type="match status" value="1"/>
</dbReference>
<dbReference type="SMART" id="SM00237">
    <property type="entry name" value="Calx_beta"/>
    <property type="match status" value="1"/>
</dbReference>
<feature type="domain" description="Calx-beta" evidence="5">
    <location>
        <begin position="348"/>
        <end position="451"/>
    </location>
</feature>
<dbReference type="AlphaFoldDB" id="A0AA35S2T6"/>
<dbReference type="Pfam" id="PF03160">
    <property type="entry name" value="Calx-beta"/>
    <property type="match status" value="2"/>
</dbReference>
<accession>A0AA35S2T6</accession>
<dbReference type="GO" id="GO:0030001">
    <property type="term" value="P:metal ion transport"/>
    <property type="evidence" value="ECO:0007669"/>
    <property type="project" value="TreeGrafter"/>
</dbReference>
<dbReference type="InterPro" id="IPR051171">
    <property type="entry name" value="CaCA"/>
</dbReference>
<dbReference type="Proteomes" id="UP001174909">
    <property type="component" value="Unassembled WGS sequence"/>
</dbReference>
<dbReference type="EMBL" id="CASHTH010001951">
    <property type="protein sequence ID" value="CAI8022400.1"/>
    <property type="molecule type" value="Genomic_DNA"/>
</dbReference>
<keyword evidence="7" id="KW-1185">Reference proteome</keyword>
<protein>
    <recommendedName>
        <fullName evidence="5">Calx-beta domain-containing protein</fullName>
    </recommendedName>
</protein>
<dbReference type="PANTHER" id="PTHR11878:SF65">
    <property type="entry name" value="NA_CA-EXCHANGE PROTEIN, ISOFORM G"/>
    <property type="match status" value="1"/>
</dbReference>
<keyword evidence="1" id="KW-0732">Signal</keyword>
<evidence type="ECO:0000313" key="7">
    <source>
        <dbReference type="Proteomes" id="UP001174909"/>
    </source>
</evidence>
<dbReference type="PANTHER" id="PTHR11878">
    <property type="entry name" value="SODIUM/CALCIUM EXCHANGER"/>
    <property type="match status" value="1"/>
</dbReference>
<dbReference type="GO" id="GO:0016020">
    <property type="term" value="C:membrane"/>
    <property type="evidence" value="ECO:0007669"/>
    <property type="project" value="InterPro"/>
</dbReference>
<sequence length="729" mass="81523">MTTILMRDEQSFAIVAEIGPDVPENISCFQIGVGSDVCFGRRGATEIRITDNDPMIIGFTQRIRTVSEGQVPGMDMFQLEINVESVRTAEKEHPMLFRLQETSTNATVETLTPASPLFDATFGLRENPDDPIEETRDLDQGTRTVLPLLTTIRNDLIPEKLECYTIRIFSRDVPGRQALFECNDDTEMADNYFCVHTICIEDDDEPFEVAFVRTMYTVDESAGPVLVCVNLTRPEIDILDETVNVFVTDFTTSMYIPVGDVPFATPDIPDFLSRYLMAERSDFQQQTAAINLLDDILISELMRIVCYNQTIYDDLRLEANEYAGLTLGVDDNSQIRVLTFVKELFDQASILIVDDDRAVVGLEQTFFSVSEDVAYVELCAIVLFPDITCPIEFPFEIGVLTADGTAVETMDYGAIDETLMFDACETRKCVNVTITDDLVDEQQELFTYTLTRTPSLDPRIELDPIDGTVEIIDSDVGVSFLPVNATGVRISWNGSVHLPTSIHYTVSLSTTGIIISQYDRVYPPGITSDVVVLEDDITLTDEYVHKFTLHYISQNDDVPGTPTIAFFTFDKKDFQIQFGPFHFCLDWGLEKTVRIEKQLQSYLIQILRKDCADCYGLTPSFLRPGLFLCHSNPTKATYRSTLVNPFPTTNSTNLVGIIQSWVSTGPSLVLDGLLVRVSPACPTSISSLDKEECDTGTTYDRQLGDRITQTLNFCSIKNLGEQVCKLGGC</sequence>
<keyword evidence="4" id="KW-0813">Transport</keyword>
<dbReference type="GO" id="GO:0007154">
    <property type="term" value="P:cell communication"/>
    <property type="evidence" value="ECO:0007669"/>
    <property type="project" value="InterPro"/>
</dbReference>
<name>A0AA35S2T6_GEOBA</name>
<keyword evidence="4" id="KW-0406">Ion transport</keyword>
<keyword evidence="2" id="KW-0677">Repeat</keyword>
<reference evidence="6" key="1">
    <citation type="submission" date="2023-03" db="EMBL/GenBank/DDBJ databases">
        <authorList>
            <person name="Steffen K."/>
            <person name="Cardenas P."/>
        </authorList>
    </citation>
    <scope>NUCLEOTIDE SEQUENCE</scope>
</reference>